<evidence type="ECO:0000313" key="3">
    <source>
        <dbReference type="EMBL" id="AOM66396.1"/>
    </source>
</evidence>
<dbReference type="Pfam" id="PF05419">
    <property type="entry name" value="GUN4"/>
    <property type="match status" value="1"/>
</dbReference>
<geneLocation type="plastid" evidence="3"/>
<dbReference type="PANTHER" id="PTHR34800:SF1">
    <property type="entry name" value="TETRAPYRROLE-BINDING PROTEIN, CHLOROPLASTIC"/>
    <property type="match status" value="1"/>
</dbReference>
<dbReference type="EMBL" id="KX284719">
    <property type="protein sequence ID" value="AOM66396.1"/>
    <property type="molecule type" value="Genomic_DNA"/>
</dbReference>
<dbReference type="GeneID" id="29073500"/>
<dbReference type="Gene3D" id="1.10.10.1770">
    <property type="entry name" value="Gun4-like"/>
    <property type="match status" value="1"/>
</dbReference>
<dbReference type="SUPFAM" id="SSF140869">
    <property type="entry name" value="GUN4-like"/>
    <property type="match status" value="1"/>
</dbReference>
<evidence type="ECO:0000259" key="1">
    <source>
        <dbReference type="Pfam" id="PF05419"/>
    </source>
</evidence>
<feature type="domain" description="GUN4-like" evidence="1">
    <location>
        <begin position="98"/>
        <end position="236"/>
    </location>
</feature>
<dbReference type="GO" id="GO:0046906">
    <property type="term" value="F:tetrapyrrole binding"/>
    <property type="evidence" value="ECO:0007669"/>
    <property type="project" value="TreeGrafter"/>
</dbReference>
<dbReference type="PANTHER" id="PTHR34800">
    <property type="entry name" value="TETRAPYRROLE-BINDING PROTEIN, CHLOROPLASTIC"/>
    <property type="match status" value="1"/>
</dbReference>
<sequence length="245" mass="29212">MNNQQTIKNIEIQIKQLEKNTSTNKRLKLIEELCSSGKKGEQSLLNYLIDRRIINEKKILLIDGLIFEKLYKTKNQDIITKLKQYFSKGIIKLNNNLTLNYQPLQDLLINQNFQEADKLTQEYLCTLAGLNTNIESTRKWLYFTDIDMIPSEDLLHIDLLWQIYSRGKFGFSIQRKIWMKNSCKWKIFWHNIGWIKNDIPCRYPKEFIWTIDAPQGHLPLFNQLRGKQVLCAIFNHIVWQQTYKL</sequence>
<dbReference type="CDD" id="cd16383">
    <property type="entry name" value="GUN4"/>
    <property type="match status" value="1"/>
</dbReference>
<dbReference type="InterPro" id="IPR008629">
    <property type="entry name" value="GUN4-like"/>
</dbReference>
<gene>
    <name evidence="3" type="primary">ycf53</name>
    <name evidence="3" type="ORF">Ceram_120</name>
</gene>
<dbReference type="Pfam" id="PF16416">
    <property type="entry name" value="GUN4_N"/>
    <property type="match status" value="1"/>
</dbReference>
<name>A0A1C9CDD5_CERJP</name>
<dbReference type="InterPro" id="IPR032192">
    <property type="entry name" value="GUN4_N"/>
</dbReference>
<reference evidence="3" key="1">
    <citation type="journal article" date="2016" name="BMC Biol.">
        <title>Parallel evolution of highly conserved plastid genome architecture in red seaweeds and seed plants.</title>
        <authorList>
            <person name="Lee J."/>
            <person name="Cho C.H."/>
            <person name="Park S.I."/>
            <person name="Choi J.W."/>
            <person name="Song H.S."/>
            <person name="West J.A."/>
            <person name="Bhattacharya D."/>
            <person name="Yoon H.S."/>
        </authorList>
    </citation>
    <scope>NUCLEOTIDE SEQUENCE</scope>
</reference>
<dbReference type="RefSeq" id="YP_009297053.1">
    <property type="nucleotide sequence ID" value="NC_031174.1"/>
</dbReference>
<dbReference type="InterPro" id="IPR037215">
    <property type="entry name" value="GUN4-like_sf"/>
</dbReference>
<evidence type="ECO:0008006" key="4">
    <source>
        <dbReference type="Google" id="ProtNLM"/>
    </source>
</evidence>
<evidence type="ECO:0000259" key="2">
    <source>
        <dbReference type="Pfam" id="PF16416"/>
    </source>
</evidence>
<protein>
    <recommendedName>
        <fullName evidence="4">GUN4-like domain-containing protein</fullName>
    </recommendedName>
</protein>
<feature type="domain" description="GUN4 N-terminal ARM-like repeat" evidence="2">
    <location>
        <begin position="4"/>
        <end position="86"/>
    </location>
</feature>
<dbReference type="SUPFAM" id="SSF48371">
    <property type="entry name" value="ARM repeat"/>
    <property type="match status" value="1"/>
</dbReference>
<accession>A0A1C9CDD5</accession>
<dbReference type="InterPro" id="IPR016024">
    <property type="entry name" value="ARM-type_fold"/>
</dbReference>
<dbReference type="AlphaFoldDB" id="A0A1C9CDD5"/>
<dbReference type="Gene3D" id="1.25.40.620">
    <property type="match status" value="1"/>
</dbReference>
<proteinExistence type="predicted"/>
<organism evidence="3">
    <name type="scientific">Ceramothamnion japonicum</name>
    <name type="common">Red alga</name>
    <name type="synonym">Ceramium japonicum</name>
    <dbReference type="NCBI Taxonomy" id="218448"/>
    <lineage>
        <taxon>Eukaryota</taxon>
        <taxon>Rhodophyta</taxon>
        <taxon>Florideophyceae</taxon>
        <taxon>Rhodymeniophycidae</taxon>
        <taxon>Ceramiales</taxon>
        <taxon>Ceramiaceae</taxon>
        <taxon>Ceramothamnion</taxon>
    </lineage>
</organism>
<keyword evidence="3" id="KW-0934">Plastid</keyword>